<dbReference type="InterPro" id="IPR007152">
    <property type="entry name" value="DUF354"/>
</dbReference>
<gene>
    <name evidence="1" type="ORF">AMQ22_02006</name>
</gene>
<reference evidence="1 2" key="1">
    <citation type="journal article" date="2016" name="ISME J.">
        <title>Chasing the elusive Euryarchaeota class WSA2: genomes reveal a uniquely fastidious methyl-reducing methanogen.</title>
        <authorList>
            <person name="Nobu M.K."/>
            <person name="Narihiro T."/>
            <person name="Kuroda K."/>
            <person name="Mei R."/>
            <person name="Liu W.T."/>
        </authorList>
    </citation>
    <scope>NUCLEOTIDE SEQUENCE [LARGE SCALE GENOMIC DNA]</scope>
    <source>
        <strain evidence="1">U1lsi0528_Bin055</strain>
    </source>
</reference>
<dbReference type="AlphaFoldDB" id="A0A150IR12"/>
<dbReference type="Gene3D" id="3.40.50.2000">
    <property type="entry name" value="Glycogen Phosphorylase B"/>
    <property type="match status" value="1"/>
</dbReference>
<proteinExistence type="predicted"/>
<comment type="caution">
    <text evidence="1">The sequence shown here is derived from an EMBL/GenBank/DDBJ whole genome shotgun (WGS) entry which is preliminary data.</text>
</comment>
<dbReference type="PATRIC" id="fig|1705409.3.peg.2133"/>
<dbReference type="SUPFAM" id="SSF53756">
    <property type="entry name" value="UDP-Glycosyltransferase/glycogen phosphorylase"/>
    <property type="match status" value="1"/>
</dbReference>
<sequence>MAQTDYKIYSISKKLKPDVLIGFASPYITHVAKLLRKKSVLFNDTEHAALNNKLSIPFSDYFLTPACFMGDYGAKHIKFNGYKELAYLHPNSFKEEKNVLKELGIGKNESYSLVRVVSWEASHDVGYKGISKKELSKLINILERHGRVLLSSESNDNSFEDYQIKVHPAKIHTLMNHSSLYIGEGATMATEAAVLGKPSIYISPLVGTMGNFIELENYGLLFSYKTIQESFNKIQDSLSSDYKKEWGQKKQKLLRDKIDVTSFMIDFFEKEFNI</sequence>
<evidence type="ECO:0008006" key="3">
    <source>
        <dbReference type="Google" id="ProtNLM"/>
    </source>
</evidence>
<accession>A0A150IR12</accession>
<dbReference type="Pfam" id="PF04007">
    <property type="entry name" value="DUF354"/>
    <property type="match status" value="1"/>
</dbReference>
<organism evidence="1 2">
    <name type="scientific">Candidatus Methanofastidiosum methylothiophilum</name>
    <dbReference type="NCBI Taxonomy" id="1705564"/>
    <lineage>
        <taxon>Archaea</taxon>
        <taxon>Methanobacteriati</taxon>
        <taxon>Methanobacteriota</taxon>
        <taxon>Stenosarchaea group</taxon>
        <taxon>Candidatus Methanofastidiosia</taxon>
        <taxon>Candidatus Methanofastidiosales</taxon>
        <taxon>Candidatus Methanofastidiosaceae</taxon>
        <taxon>Candidatus Methanofastidiosum</taxon>
    </lineage>
</organism>
<protein>
    <recommendedName>
        <fullName evidence="3">DUF354 domain-containing protein</fullName>
    </recommendedName>
</protein>
<evidence type="ECO:0000313" key="2">
    <source>
        <dbReference type="Proteomes" id="UP000075398"/>
    </source>
</evidence>
<dbReference type="EMBL" id="LNGC01000161">
    <property type="protein sequence ID" value="KYC47094.1"/>
    <property type="molecule type" value="Genomic_DNA"/>
</dbReference>
<dbReference type="PANTHER" id="PTHR39662">
    <property type="entry name" value="DUF354 DOMAIN-CONTAINING PROTEIN-RELATED"/>
    <property type="match status" value="1"/>
</dbReference>
<dbReference type="PANTHER" id="PTHR39662:SF1">
    <property type="entry name" value="DUF354 DOMAIN-CONTAINING PROTEIN"/>
    <property type="match status" value="1"/>
</dbReference>
<dbReference type="Proteomes" id="UP000075398">
    <property type="component" value="Unassembled WGS sequence"/>
</dbReference>
<name>A0A150IR12_9EURY</name>
<evidence type="ECO:0000313" key="1">
    <source>
        <dbReference type="EMBL" id="KYC47094.1"/>
    </source>
</evidence>